<dbReference type="GO" id="GO:0016887">
    <property type="term" value="F:ATP hydrolysis activity"/>
    <property type="evidence" value="ECO:0007669"/>
    <property type="project" value="InterPro"/>
</dbReference>
<dbReference type="Pfam" id="PF12848">
    <property type="entry name" value="ABC_tran_Xtn"/>
    <property type="match status" value="1"/>
</dbReference>
<dbReference type="InterPro" id="IPR027417">
    <property type="entry name" value="P-loop_NTPase"/>
</dbReference>
<dbReference type="FunFam" id="3.40.50.300:FF:000011">
    <property type="entry name" value="Putative ABC transporter ATP-binding component"/>
    <property type="match status" value="1"/>
</dbReference>
<dbReference type="InterPro" id="IPR032781">
    <property type="entry name" value="ABC_tran_Xtn"/>
</dbReference>
<dbReference type="InterPro" id="IPR003593">
    <property type="entry name" value="AAA+_ATPase"/>
</dbReference>
<feature type="domain" description="ABC transporter" evidence="6">
    <location>
        <begin position="475"/>
        <end position="690"/>
    </location>
</feature>
<evidence type="ECO:0000313" key="7">
    <source>
        <dbReference type="EMBL" id="GMH59708.1"/>
    </source>
</evidence>
<feature type="region of interest" description="Disordered" evidence="5">
    <location>
        <begin position="694"/>
        <end position="774"/>
    </location>
</feature>
<dbReference type="PROSITE" id="PS50893">
    <property type="entry name" value="ABC_TRANSPORTER_2"/>
    <property type="match status" value="2"/>
</dbReference>
<dbReference type="PANTHER" id="PTHR19211:SF15">
    <property type="entry name" value="ATP-BINDING CASSETTE SUB-FAMILY F MEMBER 2"/>
    <property type="match status" value="1"/>
</dbReference>
<feature type="coiled-coil region" evidence="4">
    <location>
        <begin position="225"/>
        <end position="252"/>
    </location>
</feature>
<dbReference type="Proteomes" id="UP001165122">
    <property type="component" value="Unassembled WGS sequence"/>
</dbReference>
<feature type="compositionally biased region" description="Basic and acidic residues" evidence="5">
    <location>
        <begin position="696"/>
        <end position="716"/>
    </location>
</feature>
<keyword evidence="4" id="KW-0175">Coiled coil</keyword>
<gene>
    <name evidence="7" type="ORF">TrLO_g6441</name>
</gene>
<feature type="compositionally biased region" description="Basic residues" evidence="5">
    <location>
        <begin position="72"/>
        <end position="86"/>
    </location>
</feature>
<dbReference type="InterPro" id="IPR017871">
    <property type="entry name" value="ABC_transporter-like_CS"/>
</dbReference>
<organism evidence="7 8">
    <name type="scientific">Triparma laevis f. longispina</name>
    <dbReference type="NCBI Taxonomy" id="1714387"/>
    <lineage>
        <taxon>Eukaryota</taxon>
        <taxon>Sar</taxon>
        <taxon>Stramenopiles</taxon>
        <taxon>Ochrophyta</taxon>
        <taxon>Bolidophyceae</taxon>
        <taxon>Parmales</taxon>
        <taxon>Triparmaceae</taxon>
        <taxon>Triparma</taxon>
    </lineage>
</organism>
<dbReference type="AlphaFoldDB" id="A0A9W6ZZ06"/>
<feature type="region of interest" description="Disordered" evidence="5">
    <location>
        <begin position="1"/>
        <end position="96"/>
    </location>
</feature>
<dbReference type="GO" id="GO:0005524">
    <property type="term" value="F:ATP binding"/>
    <property type="evidence" value="ECO:0007669"/>
    <property type="project" value="UniProtKB-KW"/>
</dbReference>
<evidence type="ECO:0000313" key="8">
    <source>
        <dbReference type="Proteomes" id="UP001165122"/>
    </source>
</evidence>
<feature type="domain" description="ABC transporter" evidence="6">
    <location>
        <begin position="149"/>
        <end position="412"/>
    </location>
</feature>
<dbReference type="InterPro" id="IPR050611">
    <property type="entry name" value="ABCF"/>
</dbReference>
<dbReference type="PROSITE" id="PS00211">
    <property type="entry name" value="ABC_TRANSPORTER_1"/>
    <property type="match status" value="1"/>
</dbReference>
<comment type="caution">
    <text evidence="7">The sequence shown here is derived from an EMBL/GenBank/DDBJ whole genome shotgun (WGS) entry which is preliminary data.</text>
</comment>
<sequence length="790" mass="87728">MASTWQMKKAKLAEEEASRKEEQDQIDAERKAELAFSKDTSAAAMGGGDERFFEKKLTKEEKKAAAKASREAKKKAKEAKSGKGKKGKAEEEEESNAKNALALDNIANNLAETSDTYGIQTPADLLAENGTVCTYAQSKGGVDSRSKDINVQNFTMLHKGAVMLDECEIVLNYGNRYGLIGSNGSGKSTLLEAIGARAVPIPDGIDIFHLKEEIEPSDITAFEAVMSVDEERARLEKDADDLNDILTSILEDDPEADSKQEKITDLLNIVYERLDEMDATTAEVRARSILKGLGFTHEMQGKATKDFSGGWRMRVSLARALFIKPACLLLDEPTNHLDMEAVLWLEDYLSKWNRILLMVSHSQDFLDGVCTHMIHLNPNRTLVYYAGNYSQFVKTKREKEDNQMKAYKWEQEQIKSMKDYIAKFGHGTAKNARQAQSKEKVLEKMIAAGLTDKPVVDKAFNFHFQDPEKLPPPVLAFQNVEFHYPNCENLYSHLDFGVDLDSRIALVGPNGAGKSTLVKLMCGELIPTNGDVRPHMHLCMSRFTQHFQDVLDLTKTPLEYFGSLYPNDTKEDLRKYLGRFGVSGKMQVQVMEELSDGQKARVVLSKMGRENPHILLLDEPTNHLDMESIDSLAKAINEYKGGLVLVSHDMRLIDQVAEEVWICDNKTVSKFPEGILGYKKHLQKQLGLTAALKGDASVKSDPKKKVQKKKEPEKSKISVPKKSAPKPVNPPTEPVKWGGAEAPPPAAPAAKSGLSMKTVADAIPPSAGGECPNMGKVEWRQCDLCGKRHP</sequence>
<evidence type="ECO:0000256" key="1">
    <source>
        <dbReference type="ARBA" id="ARBA00022737"/>
    </source>
</evidence>
<evidence type="ECO:0000259" key="6">
    <source>
        <dbReference type="PROSITE" id="PS50893"/>
    </source>
</evidence>
<protein>
    <recommendedName>
        <fullName evidence="6">ABC transporter domain-containing protein</fullName>
    </recommendedName>
</protein>
<keyword evidence="8" id="KW-1185">Reference proteome</keyword>
<dbReference type="Pfam" id="PF00005">
    <property type="entry name" value="ABC_tran"/>
    <property type="match status" value="2"/>
</dbReference>
<dbReference type="PANTHER" id="PTHR19211">
    <property type="entry name" value="ATP-BINDING TRANSPORT PROTEIN-RELATED"/>
    <property type="match status" value="1"/>
</dbReference>
<reference evidence="8" key="1">
    <citation type="journal article" date="2023" name="Commun. Biol.">
        <title>Genome analysis of Parmales, the sister group of diatoms, reveals the evolutionary specialization of diatoms from phago-mixotrophs to photoautotrophs.</title>
        <authorList>
            <person name="Ban H."/>
            <person name="Sato S."/>
            <person name="Yoshikawa S."/>
            <person name="Yamada K."/>
            <person name="Nakamura Y."/>
            <person name="Ichinomiya M."/>
            <person name="Sato N."/>
            <person name="Blanc-Mathieu R."/>
            <person name="Endo H."/>
            <person name="Kuwata A."/>
            <person name="Ogata H."/>
        </authorList>
    </citation>
    <scope>NUCLEOTIDE SEQUENCE [LARGE SCALE GENOMIC DNA]</scope>
    <source>
        <strain evidence="8">NIES 3700</strain>
    </source>
</reference>
<dbReference type="SMART" id="SM00382">
    <property type="entry name" value="AAA"/>
    <property type="match status" value="2"/>
</dbReference>
<dbReference type="EMBL" id="BRXW01000491">
    <property type="protein sequence ID" value="GMH59708.1"/>
    <property type="molecule type" value="Genomic_DNA"/>
</dbReference>
<dbReference type="CDD" id="cd03221">
    <property type="entry name" value="ABCF_EF-3"/>
    <property type="match status" value="2"/>
</dbReference>
<evidence type="ECO:0000256" key="3">
    <source>
        <dbReference type="ARBA" id="ARBA00022840"/>
    </source>
</evidence>
<dbReference type="InterPro" id="IPR003439">
    <property type="entry name" value="ABC_transporter-like_ATP-bd"/>
</dbReference>
<dbReference type="SUPFAM" id="SSF52540">
    <property type="entry name" value="P-loop containing nucleoside triphosphate hydrolases"/>
    <property type="match status" value="2"/>
</dbReference>
<name>A0A9W6ZZ06_9STRA</name>
<feature type="compositionally biased region" description="Basic and acidic residues" evidence="5">
    <location>
        <begin position="48"/>
        <end position="71"/>
    </location>
</feature>
<dbReference type="OrthoDB" id="2110130at2759"/>
<keyword evidence="2" id="KW-0547">Nucleotide-binding</keyword>
<keyword evidence="3" id="KW-0067">ATP-binding</keyword>
<evidence type="ECO:0000256" key="4">
    <source>
        <dbReference type="SAM" id="Coils"/>
    </source>
</evidence>
<dbReference type="FunFam" id="3.40.50.300:FF:000104">
    <property type="entry name" value="ATP-binding cassette sub-family F member 3"/>
    <property type="match status" value="1"/>
</dbReference>
<feature type="compositionally biased region" description="Basic and acidic residues" evidence="5">
    <location>
        <begin position="11"/>
        <end position="33"/>
    </location>
</feature>
<keyword evidence="1" id="KW-0677">Repeat</keyword>
<evidence type="ECO:0000256" key="5">
    <source>
        <dbReference type="SAM" id="MobiDB-lite"/>
    </source>
</evidence>
<accession>A0A9W6ZZ06</accession>
<dbReference type="Gene3D" id="3.40.50.300">
    <property type="entry name" value="P-loop containing nucleotide triphosphate hydrolases"/>
    <property type="match status" value="2"/>
</dbReference>
<proteinExistence type="predicted"/>
<evidence type="ECO:0000256" key="2">
    <source>
        <dbReference type="ARBA" id="ARBA00022741"/>
    </source>
</evidence>